<sequence length="555" mass="62328">MYLTRHGNSFRFQRRIPSELVPILGKSPIRLNIGKVPARQAATICRLLVARLDRLFAHTLITGGKTMSKLQDPRDAIVADLRRQIDELMEETRKTAVITDKVMEQQERVHAAELETQTLRLTAKALERESGFRRDVNAVYSSYLDTQATVLETLNSAKKGIASSASDAVLPKLEALSIRIASLSEAVETVLDGGPVRPLMSIALDEWHTSVRLGQGIAQKKTDTDYNRIKDFIEFAGDRPVNKYRYFDFQKYANLLAKVPSNYNKIPEIRDKSRLEAALYNEALPINKRLPTLSVTSIETNYFSPLRTFFKNVGPNYDFRSPLADVEVIISKDAKEAVKRLPLEITSLNVLFATTALVDRADMKWMPLLGTIASMRVAEMVWLQGKDVYQVEGGSWVIDLTTDTIGDDGRPIKRAIKTKSSRRIIALPDVIKRTGFIQYAKTRRPHDFLFPACFYHGKEQVKDPAGAASKRLNAQLKEVGIHKPIEATFHSTRHSGKDIMRVAKIDERTHDKQTGHAAKNVSGSYGSPLLLREEIEVLSAIELPEGLDLTPYFIG</sequence>
<comment type="caution">
    <text evidence="3">The sequence shown here is derived from an EMBL/GenBank/DDBJ whole genome shotgun (WGS) entry which is preliminary data.</text>
</comment>
<dbReference type="Gene3D" id="1.10.443.10">
    <property type="entry name" value="Intergrase catalytic core"/>
    <property type="match status" value="1"/>
</dbReference>
<accession>A0A3S3TVS7</accession>
<evidence type="ECO:0000256" key="1">
    <source>
        <dbReference type="ARBA" id="ARBA00023172"/>
    </source>
</evidence>
<dbReference type="InterPro" id="IPR046668">
    <property type="entry name" value="DUF6538"/>
</dbReference>
<dbReference type="AlphaFoldDB" id="A0A3S3TVS7"/>
<dbReference type="InterPro" id="IPR011010">
    <property type="entry name" value="DNA_brk_join_enz"/>
</dbReference>
<name>A0A3S3TVS7_9HYPH</name>
<feature type="domain" description="DUF6538" evidence="2">
    <location>
        <begin position="2"/>
        <end position="57"/>
    </location>
</feature>
<organism evidence="3 4">
    <name type="scientific">Neorhizobium lilium</name>
    <dbReference type="NCBI Taxonomy" id="2503024"/>
    <lineage>
        <taxon>Bacteria</taxon>
        <taxon>Pseudomonadati</taxon>
        <taxon>Pseudomonadota</taxon>
        <taxon>Alphaproteobacteria</taxon>
        <taxon>Hyphomicrobiales</taxon>
        <taxon>Rhizobiaceae</taxon>
        <taxon>Rhizobium/Agrobacterium group</taxon>
        <taxon>Neorhizobium</taxon>
    </lineage>
</organism>
<dbReference type="Pfam" id="PF20172">
    <property type="entry name" value="DUF6538"/>
    <property type="match status" value="1"/>
</dbReference>
<keyword evidence="1" id="KW-0233">DNA recombination</keyword>
<evidence type="ECO:0000313" key="3">
    <source>
        <dbReference type="EMBL" id="RWX75962.1"/>
    </source>
</evidence>
<dbReference type="OrthoDB" id="9784724at2"/>
<dbReference type="GO" id="GO:0015074">
    <property type="term" value="P:DNA integration"/>
    <property type="evidence" value="ECO:0007669"/>
    <property type="project" value="InterPro"/>
</dbReference>
<dbReference type="EMBL" id="SBIP01000004">
    <property type="protein sequence ID" value="RWX75962.1"/>
    <property type="molecule type" value="Genomic_DNA"/>
</dbReference>
<dbReference type="InterPro" id="IPR013762">
    <property type="entry name" value="Integrase-like_cat_sf"/>
</dbReference>
<dbReference type="GO" id="GO:0003677">
    <property type="term" value="F:DNA binding"/>
    <property type="evidence" value="ECO:0007669"/>
    <property type="project" value="InterPro"/>
</dbReference>
<dbReference type="Proteomes" id="UP000287687">
    <property type="component" value="Unassembled WGS sequence"/>
</dbReference>
<evidence type="ECO:0000259" key="2">
    <source>
        <dbReference type="Pfam" id="PF20172"/>
    </source>
</evidence>
<keyword evidence="4" id="KW-1185">Reference proteome</keyword>
<dbReference type="SUPFAM" id="SSF56349">
    <property type="entry name" value="DNA breaking-rejoining enzymes"/>
    <property type="match status" value="1"/>
</dbReference>
<evidence type="ECO:0000313" key="4">
    <source>
        <dbReference type="Proteomes" id="UP000287687"/>
    </source>
</evidence>
<dbReference type="GO" id="GO:0006310">
    <property type="term" value="P:DNA recombination"/>
    <property type="evidence" value="ECO:0007669"/>
    <property type="project" value="UniProtKB-KW"/>
</dbReference>
<protein>
    <recommendedName>
        <fullName evidence="2">DUF6538 domain-containing protein</fullName>
    </recommendedName>
</protein>
<gene>
    <name evidence="3" type="ORF">EPK99_20035</name>
</gene>
<reference evidence="3 4" key="1">
    <citation type="submission" date="2019-01" db="EMBL/GenBank/DDBJ databases">
        <title>The draft genome of Rhizobium sp. 24NR.</title>
        <authorList>
            <person name="Liu L."/>
            <person name="Liang L."/>
            <person name="Shi S."/>
            <person name="Xu L."/>
            <person name="Wang X."/>
            <person name="Li L."/>
            <person name="Zhang X."/>
        </authorList>
    </citation>
    <scope>NUCLEOTIDE SEQUENCE [LARGE SCALE GENOMIC DNA]</scope>
    <source>
        <strain evidence="3 4">24NR</strain>
    </source>
</reference>
<dbReference type="RefSeq" id="WP_128444840.1">
    <property type="nucleotide sequence ID" value="NZ_SBIP01000004.1"/>
</dbReference>
<proteinExistence type="predicted"/>